<dbReference type="RefSeq" id="WP_092634687.1">
    <property type="nucleotide sequence ID" value="NZ_FNQT01000003.1"/>
</dbReference>
<protein>
    <submittedName>
        <fullName evidence="2">Uncharacterized protein</fullName>
    </submittedName>
</protein>
<name>A0A1H3Z1P7_9EURY</name>
<dbReference type="EMBL" id="FNQT01000003">
    <property type="protein sequence ID" value="SEA17773.1"/>
    <property type="molecule type" value="Genomic_DNA"/>
</dbReference>
<dbReference type="Proteomes" id="UP000236755">
    <property type="component" value="Unassembled WGS sequence"/>
</dbReference>
<dbReference type="OrthoDB" id="197463at2157"/>
<dbReference type="Pfam" id="PF24430">
    <property type="entry name" value="DUF7553"/>
    <property type="match status" value="1"/>
</dbReference>
<proteinExistence type="predicted"/>
<dbReference type="InterPro" id="IPR055975">
    <property type="entry name" value="DUF7553"/>
</dbReference>
<feature type="region of interest" description="Disordered" evidence="1">
    <location>
        <begin position="1"/>
        <end position="26"/>
    </location>
</feature>
<evidence type="ECO:0000313" key="2">
    <source>
        <dbReference type="EMBL" id="SEA17773.1"/>
    </source>
</evidence>
<dbReference type="AlphaFoldDB" id="A0A1H3Z1P7"/>
<accession>A0A1H3Z1P7</accession>
<gene>
    <name evidence="2" type="ORF">SAMN04488065_2099</name>
</gene>
<reference evidence="2 3" key="1">
    <citation type="submission" date="2016-10" db="EMBL/GenBank/DDBJ databases">
        <authorList>
            <person name="de Groot N.N."/>
        </authorList>
    </citation>
    <scope>NUCLEOTIDE SEQUENCE [LARGE SCALE GENOMIC DNA]</scope>
    <source>
        <strain evidence="2 3">CGMCC 1.8712</strain>
    </source>
</reference>
<evidence type="ECO:0000313" key="3">
    <source>
        <dbReference type="Proteomes" id="UP000236755"/>
    </source>
</evidence>
<keyword evidence="3" id="KW-1185">Reference proteome</keyword>
<feature type="compositionally biased region" description="Basic and acidic residues" evidence="1">
    <location>
        <begin position="1"/>
        <end position="11"/>
    </location>
</feature>
<organism evidence="2 3">
    <name type="scientific">Haloplanus vescus</name>
    <dbReference type="NCBI Taxonomy" id="555874"/>
    <lineage>
        <taxon>Archaea</taxon>
        <taxon>Methanobacteriati</taxon>
        <taxon>Methanobacteriota</taxon>
        <taxon>Stenosarchaea group</taxon>
        <taxon>Halobacteria</taxon>
        <taxon>Halobacteriales</taxon>
        <taxon>Haloferacaceae</taxon>
        <taxon>Haloplanus</taxon>
    </lineage>
</organism>
<sequence length="87" mass="9439">MGHEQLERASDTLHSAADLATGDAAERLTTQADQFEELAETGADHGRLARHENALREIKSSASDEVVEKIDEAMSAITAYRETIEGV</sequence>
<evidence type="ECO:0000256" key="1">
    <source>
        <dbReference type="SAM" id="MobiDB-lite"/>
    </source>
</evidence>